<proteinExistence type="predicted"/>
<feature type="region of interest" description="Disordered" evidence="1">
    <location>
        <begin position="52"/>
        <end position="88"/>
    </location>
</feature>
<feature type="region of interest" description="Disordered" evidence="1">
    <location>
        <begin position="1"/>
        <end position="36"/>
    </location>
</feature>
<organism evidence="2">
    <name type="scientific">uncultured Actinomycetospora sp</name>
    <dbReference type="NCBI Taxonomy" id="1135996"/>
    <lineage>
        <taxon>Bacteria</taxon>
        <taxon>Bacillati</taxon>
        <taxon>Actinomycetota</taxon>
        <taxon>Actinomycetes</taxon>
        <taxon>Pseudonocardiales</taxon>
        <taxon>Pseudonocardiaceae</taxon>
        <taxon>Actinomycetospora</taxon>
        <taxon>environmental samples</taxon>
    </lineage>
</organism>
<name>A0A6J4HNV7_9PSEU</name>
<dbReference type="AlphaFoldDB" id="A0A6J4HNV7"/>
<evidence type="ECO:0000313" key="2">
    <source>
        <dbReference type="EMBL" id="CAA9229340.1"/>
    </source>
</evidence>
<evidence type="ECO:0000256" key="1">
    <source>
        <dbReference type="SAM" id="MobiDB-lite"/>
    </source>
</evidence>
<feature type="compositionally biased region" description="Basic residues" evidence="1">
    <location>
        <begin position="52"/>
        <end position="62"/>
    </location>
</feature>
<feature type="non-terminal residue" evidence="2">
    <location>
        <position position="1"/>
    </location>
</feature>
<protein>
    <submittedName>
        <fullName evidence="2">Uncharacterized protein</fullName>
    </submittedName>
</protein>
<accession>A0A6J4HNV7</accession>
<gene>
    <name evidence="2" type="ORF">AVDCRST_MAG54-948</name>
</gene>
<dbReference type="EMBL" id="CADCTH010000128">
    <property type="protein sequence ID" value="CAA9229340.1"/>
    <property type="molecule type" value="Genomic_DNA"/>
</dbReference>
<sequence>ESRAGHRHHRRDPRPVRDRHRAPGGGELRTGWGVDRRRRGLVDHGVLLEHRRRRRELHRRALGHGDRGPGVPGRRRGDGRRLHPHRPL</sequence>
<reference evidence="2" key="1">
    <citation type="submission" date="2020-02" db="EMBL/GenBank/DDBJ databases">
        <authorList>
            <person name="Meier V. D."/>
        </authorList>
    </citation>
    <scope>NUCLEOTIDE SEQUENCE</scope>
    <source>
        <strain evidence="2">AVDCRST_MAG54</strain>
    </source>
</reference>
<feature type="compositionally biased region" description="Basic residues" evidence="1">
    <location>
        <begin position="1"/>
        <end position="22"/>
    </location>
</feature>
<feature type="non-terminal residue" evidence="2">
    <location>
        <position position="88"/>
    </location>
</feature>